<evidence type="ECO:0000256" key="8">
    <source>
        <dbReference type="SAM" id="MobiDB-lite"/>
    </source>
</evidence>
<feature type="domain" description="NB-ARC" evidence="9">
    <location>
        <begin position="335"/>
        <end position="498"/>
    </location>
</feature>
<keyword evidence="7" id="KW-0175">Coiled coil</keyword>
<dbReference type="GO" id="GO:0042742">
    <property type="term" value="P:defense response to bacterium"/>
    <property type="evidence" value="ECO:0007669"/>
    <property type="project" value="UniProtKB-ARBA"/>
</dbReference>
<dbReference type="InterPro" id="IPR055414">
    <property type="entry name" value="LRR_R13L4/SHOC2-like"/>
</dbReference>
<dbReference type="InterPro" id="IPR058922">
    <property type="entry name" value="WHD_DRP"/>
</dbReference>
<dbReference type="InterPro" id="IPR027417">
    <property type="entry name" value="P-loop_NTPase"/>
</dbReference>
<keyword evidence="15" id="KW-1185">Reference proteome</keyword>
<dbReference type="InterPro" id="IPR036388">
    <property type="entry name" value="WH-like_DNA-bd_sf"/>
</dbReference>
<evidence type="ECO:0000313" key="15">
    <source>
        <dbReference type="Proteomes" id="UP001054889"/>
    </source>
</evidence>
<sequence>MGGQQWSAEATLEMCPAAFIGPKRAHRSGLKRPSSVTGRHPGSSTVLMGQTDHAGLLNAGSRRLEAWPSGATVLSGFCLRSVLRPPSSARAELVDDAYALRVLLTQGSGRARASPQRIRFRRGRRRVMNLPGKAGSLAIVCPESFCKPNSICSDLHGGNVRVLLCPLICLVSLKGTLPKYVCNGSCFSVRDIEDCGNEVSSTDSQRGDKEIGNKKSSNWLKRLKDAAYDVEDVVHEFYMEAEKLDSNVVGINNIVIKYVWTRPKSLVFKYKIAHKIKEIRKRFDAIVKGRSDYSTITNSISVDHHDPYISKTIGEIPFFTTVDERSIFGRDQFKLQLISELIQSDEQQKIKIISVIGLGGSGKTTLAKLVYNDDKIIKKHFEIILWIHVSREFDVENLLKKLFEAIDGNTADHHASQRMSRIISNKLATKKFLLVLDDVWTEDHLQWEQFMVNLMGGAPGSSILLTTRNRRVAEAVDSTYTHDLPLLSEEDSWNVFLQCFGRNMEALDPEFQQVGTQIVKKCGGVPLAIKVLAGALRRMKRIDEWKSIRDNNLLDVEDEQHRVSNCLLLSYVHLPHHLKQCFTHCSIFPRGYVLNRRHLISQWIANGFINPTNQAQQLEEVGIDYFESLLNVGFLQDLKQYHGIFGEETTCKMHDLVHDLSRQILQEELVSEITTTDQINRCRYLSLTSGTREVHNELFIKMVESKLFAKVRALYISRGNITFDKSMYKRCCVKTIILERIRSASLPLFVSKFEHLGYLEVSNIDCEALPRDISHCRNLQAIHVIKCTRIATLPDSIGRLKKLRILELKGCSSFTSLPESIGGCDSLHSLCLSDCGLKNIPDSVANIVKLRVLSIVCCTKFQQLLSSESLGKLCNLRTITLCYYRKLQHLPQCITLLSRLECVDLSKCGNLVELPEGTGDSTKHARISELENLDKLNGKLNITNIINVNDPYDAKNVHLENKNGIRKLSLDWYSRGKIQARKKIEESVEEPPEVIRTKIGRLLDMEKDLYLLNNLEPPSGIENLRIRGYRGFQLPRWMVKQSGSCDLDDMYMPEQHNPPQFSHLTKLVLENLSNIEHLQGLVDLPGIMVLKLRRMPKLMELLTTRTYLESGQKEMEMQYCFPQLSYFVISDCPKLMVKPYFPPSLQRLTLDRSNEQLLSSGNFFLRLHAHGDEPASSSFKPSHLTELKLKRLIESSPGWDVLRHLTGLQVLEISGCKDLRQLPESMRSLNCLLRLKVTKCGNLCMLPEWLGELRTLESLDIEGLPKISSLPQSIQHLTALQDLDVIKCKALHCLPEQLGELCSLHSLQIFDLPALTCLPESMQSLSSLRFLNLGSCDSLTQLPESLGELSALRRLWIQSFQSLTSLPRFIQRLYALEELRIYNCPELIRRCKEGEGRIGILSPIFQI</sequence>
<proteinExistence type="inferred from homology"/>
<dbReference type="PRINTS" id="PR00364">
    <property type="entry name" value="DISEASERSIST"/>
</dbReference>
<keyword evidence="4" id="KW-0547">Nucleotide-binding</keyword>
<evidence type="ECO:0000259" key="12">
    <source>
        <dbReference type="Pfam" id="PF23598"/>
    </source>
</evidence>
<evidence type="ECO:0008006" key="16">
    <source>
        <dbReference type="Google" id="ProtNLM"/>
    </source>
</evidence>
<feature type="domain" description="Disease resistance protein winged helix" evidence="11">
    <location>
        <begin position="587"/>
        <end position="660"/>
    </location>
</feature>
<evidence type="ECO:0000259" key="13">
    <source>
        <dbReference type="Pfam" id="PF25019"/>
    </source>
</evidence>
<dbReference type="PANTHER" id="PTHR36766">
    <property type="entry name" value="PLANT BROAD-SPECTRUM MILDEW RESISTANCE PROTEIN RPW8"/>
    <property type="match status" value="1"/>
</dbReference>
<keyword evidence="6" id="KW-0067">ATP-binding</keyword>
<dbReference type="SUPFAM" id="SSF52540">
    <property type="entry name" value="P-loop containing nucleoside triphosphate hydrolases"/>
    <property type="match status" value="1"/>
</dbReference>
<dbReference type="InterPro" id="IPR002182">
    <property type="entry name" value="NB-ARC"/>
</dbReference>
<dbReference type="FunFam" id="1.10.10.10:FF:000322">
    <property type="entry name" value="Probable disease resistance protein At1g63360"/>
    <property type="match status" value="1"/>
</dbReference>
<dbReference type="InterPro" id="IPR042197">
    <property type="entry name" value="Apaf_helical"/>
</dbReference>
<keyword evidence="2" id="KW-0433">Leucine-rich repeat</keyword>
<evidence type="ECO:0000256" key="1">
    <source>
        <dbReference type="ARBA" id="ARBA00008894"/>
    </source>
</evidence>
<dbReference type="GO" id="GO:0009626">
    <property type="term" value="P:plant-type hypersensitive response"/>
    <property type="evidence" value="ECO:0007669"/>
    <property type="project" value="UniProtKB-ARBA"/>
</dbReference>
<dbReference type="Gene3D" id="1.20.5.4130">
    <property type="match status" value="1"/>
</dbReference>
<keyword evidence="3" id="KW-0677">Repeat</keyword>
<evidence type="ECO:0000256" key="4">
    <source>
        <dbReference type="ARBA" id="ARBA00022741"/>
    </source>
</evidence>
<dbReference type="PANTHER" id="PTHR36766:SF56">
    <property type="match status" value="1"/>
</dbReference>
<dbReference type="InterPro" id="IPR056789">
    <property type="entry name" value="LRR_R13L1-DRL21"/>
</dbReference>
<dbReference type="InterPro" id="IPR032675">
    <property type="entry name" value="LRR_dom_sf"/>
</dbReference>
<reference evidence="14" key="2">
    <citation type="submission" date="2021-12" db="EMBL/GenBank/DDBJ databases">
        <title>Resequencing data analysis of finger millet.</title>
        <authorList>
            <person name="Hatakeyama M."/>
            <person name="Aluri S."/>
            <person name="Balachadran M.T."/>
            <person name="Sivarajan S.R."/>
            <person name="Poveda L."/>
            <person name="Shimizu-Inatsugi R."/>
            <person name="Schlapbach R."/>
            <person name="Sreeman S.M."/>
            <person name="Shimizu K.K."/>
        </authorList>
    </citation>
    <scope>NUCLEOTIDE SEQUENCE</scope>
</reference>
<evidence type="ECO:0000313" key="14">
    <source>
        <dbReference type="EMBL" id="GJM95296.1"/>
    </source>
</evidence>
<dbReference type="FunFam" id="3.40.50.300:FF:001091">
    <property type="entry name" value="Probable disease resistance protein At1g61300"/>
    <property type="match status" value="1"/>
</dbReference>
<comment type="caution">
    <text evidence="14">The sequence shown here is derived from an EMBL/GenBank/DDBJ whole genome shotgun (WGS) entry which is preliminary data.</text>
</comment>
<evidence type="ECO:0000259" key="10">
    <source>
        <dbReference type="Pfam" id="PF18052"/>
    </source>
</evidence>
<evidence type="ECO:0000256" key="5">
    <source>
        <dbReference type="ARBA" id="ARBA00022821"/>
    </source>
</evidence>
<dbReference type="Pfam" id="PF23559">
    <property type="entry name" value="WHD_DRP"/>
    <property type="match status" value="1"/>
</dbReference>
<dbReference type="Pfam" id="PF18052">
    <property type="entry name" value="Rx_N"/>
    <property type="match status" value="1"/>
</dbReference>
<feature type="domain" description="R13L1/DRL21-like LRR repeat region" evidence="13">
    <location>
        <begin position="927"/>
        <end position="1095"/>
    </location>
</feature>
<dbReference type="GO" id="GO:0002758">
    <property type="term" value="P:innate immune response-activating signaling pathway"/>
    <property type="evidence" value="ECO:0007669"/>
    <property type="project" value="UniProtKB-ARBA"/>
</dbReference>
<feature type="region of interest" description="Disordered" evidence="8">
    <location>
        <begin position="24"/>
        <end position="45"/>
    </location>
</feature>
<evidence type="ECO:0000256" key="7">
    <source>
        <dbReference type="ARBA" id="ARBA00023054"/>
    </source>
</evidence>
<evidence type="ECO:0000256" key="6">
    <source>
        <dbReference type="ARBA" id="ARBA00022840"/>
    </source>
</evidence>
<evidence type="ECO:0000256" key="2">
    <source>
        <dbReference type="ARBA" id="ARBA00022614"/>
    </source>
</evidence>
<protein>
    <recommendedName>
        <fullName evidence="16">NB-ARC domain-containing protein</fullName>
    </recommendedName>
</protein>
<feature type="domain" description="Disease resistance R13L4/SHOC-2-like LRR" evidence="12">
    <location>
        <begin position="749"/>
        <end position="878"/>
    </location>
</feature>
<dbReference type="EMBL" id="BQKI01000005">
    <property type="protein sequence ID" value="GJM95296.1"/>
    <property type="molecule type" value="Genomic_DNA"/>
</dbReference>
<dbReference type="SUPFAM" id="SSF52047">
    <property type="entry name" value="RNI-like"/>
    <property type="match status" value="1"/>
</dbReference>
<dbReference type="Pfam" id="PF23598">
    <property type="entry name" value="LRR_14"/>
    <property type="match status" value="1"/>
</dbReference>
<gene>
    <name evidence="14" type="primary">ga12013</name>
    <name evidence="14" type="ORF">PR202_ga12013</name>
</gene>
<dbReference type="Gene3D" id="3.40.50.300">
    <property type="entry name" value="P-loop containing nucleotide triphosphate hydrolases"/>
    <property type="match status" value="1"/>
</dbReference>
<reference evidence="14" key="1">
    <citation type="journal article" date="2018" name="DNA Res.">
        <title>Multiple hybrid de novo genome assembly of finger millet, an orphan allotetraploid crop.</title>
        <authorList>
            <person name="Hatakeyama M."/>
            <person name="Aluri S."/>
            <person name="Balachadran M.T."/>
            <person name="Sivarajan S.R."/>
            <person name="Patrignani A."/>
            <person name="Gruter S."/>
            <person name="Poveda L."/>
            <person name="Shimizu-Inatsugi R."/>
            <person name="Baeten J."/>
            <person name="Francoijs K.J."/>
            <person name="Nataraja K.N."/>
            <person name="Reddy Y.A.N."/>
            <person name="Phadnis S."/>
            <person name="Ravikumar R.L."/>
            <person name="Schlapbach R."/>
            <person name="Sreeman S.M."/>
            <person name="Shimizu K.K."/>
        </authorList>
    </citation>
    <scope>NUCLEOTIDE SEQUENCE</scope>
</reference>
<evidence type="ECO:0000256" key="3">
    <source>
        <dbReference type="ARBA" id="ARBA00022737"/>
    </source>
</evidence>
<dbReference type="SUPFAM" id="SSF52058">
    <property type="entry name" value="L domain-like"/>
    <property type="match status" value="1"/>
</dbReference>
<dbReference type="Gene3D" id="3.80.10.10">
    <property type="entry name" value="Ribonuclease Inhibitor"/>
    <property type="match status" value="3"/>
</dbReference>
<dbReference type="Gene3D" id="1.10.8.430">
    <property type="entry name" value="Helical domain of apoptotic protease-activating factors"/>
    <property type="match status" value="1"/>
</dbReference>
<dbReference type="Pfam" id="PF00931">
    <property type="entry name" value="NB-ARC"/>
    <property type="match status" value="1"/>
</dbReference>
<dbReference type="Pfam" id="PF25019">
    <property type="entry name" value="LRR_R13L1-DRL21"/>
    <property type="match status" value="1"/>
</dbReference>
<dbReference type="InterPro" id="IPR041118">
    <property type="entry name" value="Rx_N"/>
</dbReference>
<accession>A0AAV5CB13</accession>
<comment type="similarity">
    <text evidence="1">Belongs to the disease resistance NB-LRR family.</text>
</comment>
<dbReference type="GO" id="GO:0005524">
    <property type="term" value="F:ATP binding"/>
    <property type="evidence" value="ECO:0007669"/>
    <property type="project" value="UniProtKB-KW"/>
</dbReference>
<evidence type="ECO:0000259" key="11">
    <source>
        <dbReference type="Pfam" id="PF23559"/>
    </source>
</evidence>
<dbReference type="Gene3D" id="1.10.10.10">
    <property type="entry name" value="Winged helix-like DNA-binding domain superfamily/Winged helix DNA-binding domain"/>
    <property type="match status" value="1"/>
</dbReference>
<feature type="compositionally biased region" description="Polar residues" evidence="8">
    <location>
        <begin position="34"/>
        <end position="45"/>
    </location>
</feature>
<dbReference type="GO" id="GO:0043531">
    <property type="term" value="F:ADP binding"/>
    <property type="evidence" value="ECO:0007669"/>
    <property type="project" value="InterPro"/>
</dbReference>
<name>A0AAV5CB13_ELECO</name>
<keyword evidence="5" id="KW-0611">Plant defense</keyword>
<dbReference type="Proteomes" id="UP001054889">
    <property type="component" value="Unassembled WGS sequence"/>
</dbReference>
<feature type="domain" description="Disease resistance N-terminal" evidence="10">
    <location>
        <begin position="208"/>
        <end position="245"/>
    </location>
</feature>
<evidence type="ECO:0000259" key="9">
    <source>
        <dbReference type="Pfam" id="PF00931"/>
    </source>
</evidence>
<organism evidence="14 15">
    <name type="scientific">Eleusine coracana subsp. coracana</name>
    <dbReference type="NCBI Taxonomy" id="191504"/>
    <lineage>
        <taxon>Eukaryota</taxon>
        <taxon>Viridiplantae</taxon>
        <taxon>Streptophyta</taxon>
        <taxon>Embryophyta</taxon>
        <taxon>Tracheophyta</taxon>
        <taxon>Spermatophyta</taxon>
        <taxon>Magnoliopsida</taxon>
        <taxon>Liliopsida</taxon>
        <taxon>Poales</taxon>
        <taxon>Poaceae</taxon>
        <taxon>PACMAD clade</taxon>
        <taxon>Chloridoideae</taxon>
        <taxon>Cynodonteae</taxon>
        <taxon>Eleusininae</taxon>
        <taxon>Eleusine</taxon>
    </lineage>
</organism>